<keyword evidence="3" id="KW-0804">Transcription</keyword>
<evidence type="ECO:0000313" key="7">
    <source>
        <dbReference type="Proteomes" id="UP000037395"/>
    </source>
</evidence>
<dbReference type="InterPro" id="IPR018060">
    <property type="entry name" value="HTH_AraC"/>
</dbReference>
<dbReference type="OrthoDB" id="9799345at2"/>
<comment type="caution">
    <text evidence="6">The sequence shown here is derived from an EMBL/GenBank/DDBJ whole genome shotgun (WGS) entry which is preliminary data.</text>
</comment>
<evidence type="ECO:0000313" key="6">
    <source>
        <dbReference type="EMBL" id="OEV34782.1"/>
    </source>
</evidence>
<dbReference type="GO" id="GO:0003700">
    <property type="term" value="F:DNA-binding transcription factor activity"/>
    <property type="evidence" value="ECO:0007669"/>
    <property type="project" value="InterPro"/>
</dbReference>
<dbReference type="SMART" id="SM00342">
    <property type="entry name" value="HTH_ARAC"/>
    <property type="match status" value="1"/>
</dbReference>
<dbReference type="Pfam" id="PF12833">
    <property type="entry name" value="HTH_18"/>
    <property type="match status" value="1"/>
</dbReference>
<dbReference type="PROSITE" id="PS01124">
    <property type="entry name" value="HTH_ARAC_FAMILY_2"/>
    <property type="match status" value="1"/>
</dbReference>
<sequence length="345" mass="38010">MVEWLAHYLCVALTTEHGGPVVSLSTDAVPARDRLDWWRCMMESDVMPVELRNEHTSDFAGKARMAELPGMRVAEFSFTPLTATRTPTQIRRLDPEQYLLILVQGSPIQLEQSRSTVHLTSGSLALCSTSYPMAADFFSRDHRRHRVALMVLPRTSLPLPGDRMNRLLGASLATRSPAGWLLGQFLSGFLSSVGHGGPAELRRTGAIGVDLAAAYLAGLLDADDLLPVETREQVLLARVDAFIDHNLADPELDPAAIAAHHHISVRTLHQVFRSRPETVGATIRRRRLERCRADLTDPSQRHRTIGAIALRWGFRHPADLSRAFRSAYGVPPSKLRGGGGQTGSE</sequence>
<name>A0A1E7N277_KITAU</name>
<feature type="domain" description="HTH araC/xylS-type" evidence="4">
    <location>
        <begin position="237"/>
        <end position="338"/>
    </location>
</feature>
<proteinExistence type="predicted"/>
<accession>A0A8H9LU34</accession>
<evidence type="ECO:0000256" key="3">
    <source>
        <dbReference type="ARBA" id="ARBA00023163"/>
    </source>
</evidence>
<evidence type="ECO:0000256" key="2">
    <source>
        <dbReference type="ARBA" id="ARBA00023125"/>
    </source>
</evidence>
<evidence type="ECO:0000259" key="4">
    <source>
        <dbReference type="PROSITE" id="PS01124"/>
    </source>
</evidence>
<accession>A0A1E7N277</accession>
<dbReference type="PANTHER" id="PTHR46796">
    <property type="entry name" value="HTH-TYPE TRANSCRIPTIONAL ACTIVATOR RHAS-RELATED"/>
    <property type="match status" value="1"/>
</dbReference>
<reference evidence="6" key="3">
    <citation type="submission" date="2016-08" db="EMBL/GenBank/DDBJ databases">
        <title>Sequencing, Assembly and Comparative Genomics of S. aureofaciens ATCC 10762.</title>
        <authorList>
            <person name="Gradnigo J.S."/>
            <person name="Johnson N."/>
            <person name="Somerville G.A."/>
        </authorList>
    </citation>
    <scope>NUCLEOTIDE SEQUENCE [LARGE SCALE GENOMIC DNA]</scope>
    <source>
        <strain evidence="6">ATCC 10762</strain>
    </source>
</reference>
<dbReference type="Pfam" id="PF14525">
    <property type="entry name" value="AraC_binding_2"/>
    <property type="match status" value="1"/>
</dbReference>
<reference evidence="5" key="5">
    <citation type="submission" date="2020-09" db="EMBL/GenBank/DDBJ databases">
        <authorList>
            <person name="Sun Q."/>
            <person name="Ohkuma M."/>
        </authorList>
    </citation>
    <scope>NUCLEOTIDE SEQUENCE</scope>
    <source>
        <strain evidence="5">JCM 4434</strain>
    </source>
</reference>
<dbReference type="SUPFAM" id="SSF46689">
    <property type="entry name" value="Homeodomain-like"/>
    <property type="match status" value="1"/>
</dbReference>
<dbReference type="EMBL" id="JPRF03000043">
    <property type="protein sequence ID" value="OEV34782.1"/>
    <property type="molecule type" value="Genomic_DNA"/>
</dbReference>
<dbReference type="Proteomes" id="UP000037395">
    <property type="component" value="Unassembled WGS sequence"/>
</dbReference>
<keyword evidence="2" id="KW-0238">DNA-binding</keyword>
<evidence type="ECO:0000256" key="1">
    <source>
        <dbReference type="ARBA" id="ARBA00023015"/>
    </source>
</evidence>
<dbReference type="RefSeq" id="WP_046385919.1">
    <property type="nucleotide sequence ID" value="NZ_CP020567.1"/>
</dbReference>
<dbReference type="GO" id="GO:0043565">
    <property type="term" value="F:sequence-specific DNA binding"/>
    <property type="evidence" value="ECO:0007669"/>
    <property type="project" value="InterPro"/>
</dbReference>
<dbReference type="AlphaFoldDB" id="A0A1E7N277"/>
<dbReference type="InterPro" id="IPR009057">
    <property type="entry name" value="Homeodomain-like_sf"/>
</dbReference>
<dbReference type="PANTHER" id="PTHR46796:SF6">
    <property type="entry name" value="ARAC SUBFAMILY"/>
    <property type="match status" value="1"/>
</dbReference>
<keyword evidence="7" id="KW-1185">Reference proteome</keyword>
<reference evidence="5" key="1">
    <citation type="journal article" date="2014" name="Int. J. Syst. Evol. Microbiol.">
        <title>Complete genome sequence of Corynebacterium casei LMG S-19264T (=DSM 44701T), isolated from a smear-ripened cheese.</title>
        <authorList>
            <consortium name="US DOE Joint Genome Institute (JGI-PGF)"/>
            <person name="Walter F."/>
            <person name="Albersmeier A."/>
            <person name="Kalinowski J."/>
            <person name="Ruckert C."/>
        </authorList>
    </citation>
    <scope>NUCLEOTIDE SEQUENCE</scope>
    <source>
        <strain evidence="5">JCM 4434</strain>
    </source>
</reference>
<dbReference type="InterPro" id="IPR035418">
    <property type="entry name" value="AraC-bd_2"/>
</dbReference>
<dbReference type="EMBL" id="BMUB01000014">
    <property type="protein sequence ID" value="GGU92376.1"/>
    <property type="molecule type" value="Genomic_DNA"/>
</dbReference>
<protein>
    <submittedName>
        <fullName evidence="5">AraC family transcriptional regulator</fullName>
    </submittedName>
</protein>
<keyword evidence="1" id="KW-0805">Transcription regulation</keyword>
<dbReference type="InterPro" id="IPR050204">
    <property type="entry name" value="AraC_XylS_family_regulators"/>
</dbReference>
<gene>
    <name evidence="5" type="ORF">GCM10010502_52280</name>
    <name evidence="6" type="ORF">HS99_0009900</name>
</gene>
<evidence type="ECO:0000313" key="5">
    <source>
        <dbReference type="EMBL" id="GGU92376.1"/>
    </source>
</evidence>
<organism evidence="6 7">
    <name type="scientific">Kitasatospora aureofaciens</name>
    <name type="common">Streptomyces aureofaciens</name>
    <dbReference type="NCBI Taxonomy" id="1894"/>
    <lineage>
        <taxon>Bacteria</taxon>
        <taxon>Bacillati</taxon>
        <taxon>Actinomycetota</taxon>
        <taxon>Actinomycetes</taxon>
        <taxon>Kitasatosporales</taxon>
        <taxon>Streptomycetaceae</taxon>
        <taxon>Kitasatospora</taxon>
    </lineage>
</organism>
<dbReference type="Gene3D" id="1.10.10.60">
    <property type="entry name" value="Homeodomain-like"/>
    <property type="match status" value="1"/>
</dbReference>
<dbReference type="Proteomes" id="UP000610124">
    <property type="component" value="Unassembled WGS sequence"/>
</dbReference>
<reference evidence="7" key="4">
    <citation type="submission" date="2016-08" db="EMBL/GenBank/DDBJ databases">
        <title>Sequencing, assembly and comparative genomics of S. aureofaciens ATCC 10762.</title>
        <authorList>
            <person name="Gradnigo J.S."/>
            <person name="Johnson N."/>
            <person name="Somerville G.A."/>
        </authorList>
    </citation>
    <scope>NUCLEOTIDE SEQUENCE [LARGE SCALE GENOMIC DNA]</scope>
    <source>
        <strain evidence="7">ATCC 10762 / DSM 40127 / CCM 3239 / JCM 4008 / LMG 5968 / NBRC 12843 / NCIMB 8234 / A-377</strain>
    </source>
</reference>
<reference evidence="6 7" key="2">
    <citation type="submission" date="2014-07" db="EMBL/GenBank/DDBJ databases">
        <authorList>
            <person name="Zhang J.E."/>
            <person name="Yang H."/>
            <person name="Guo J."/>
            <person name="Deng Z."/>
            <person name="Luo H."/>
            <person name="Luo M."/>
            <person name="Zhao B."/>
        </authorList>
    </citation>
    <scope>NUCLEOTIDE SEQUENCE [LARGE SCALE GENOMIC DNA]</scope>
    <source>
        <strain evidence="6">ATCC 10762</strain>
        <strain evidence="7">ATCC 10762 / DSM 40127 / CCM 3239 / JCM 4008 / LMG 5968 / NBRC 12843 / NCIMB 8234 / A-377</strain>
    </source>
</reference>